<evidence type="ECO:0000313" key="3">
    <source>
        <dbReference type="EMBL" id="AYB35403.1"/>
    </source>
</evidence>
<sequence>MKIFDKISKYVTHAAGRPAAFITAFSVIVVWGITGPIFKYSDTWQLVINTGTTIITFLMVFVIQQSQNRDTLALQLKLNELIASQENASNRLVDVEDLTEDELVVLKKFYIELSALAKKEKDLYGSHSIDDAVRVHTAKRKRKSSPKGGVEQSPQ</sequence>
<evidence type="ECO:0000313" key="4">
    <source>
        <dbReference type="Proteomes" id="UP000266183"/>
    </source>
</evidence>
<gene>
    <name evidence="3" type="ORF">D4L85_04155</name>
</gene>
<dbReference type="InterPro" id="IPR007251">
    <property type="entry name" value="Iron_permease_Fet4"/>
</dbReference>
<keyword evidence="2" id="KW-0472">Membrane</keyword>
<keyword evidence="2" id="KW-1133">Transmembrane helix</keyword>
<dbReference type="AlphaFoldDB" id="A0A385SU72"/>
<dbReference type="EMBL" id="CP032382">
    <property type="protein sequence ID" value="AYB35403.1"/>
    <property type="molecule type" value="Genomic_DNA"/>
</dbReference>
<proteinExistence type="predicted"/>
<dbReference type="Pfam" id="PF04120">
    <property type="entry name" value="Iron_permease"/>
    <property type="match status" value="1"/>
</dbReference>
<organism evidence="3 4">
    <name type="scientific">Chryseolinea soli</name>
    <dbReference type="NCBI Taxonomy" id="2321403"/>
    <lineage>
        <taxon>Bacteria</taxon>
        <taxon>Pseudomonadati</taxon>
        <taxon>Bacteroidota</taxon>
        <taxon>Cytophagia</taxon>
        <taxon>Cytophagales</taxon>
        <taxon>Fulvivirgaceae</taxon>
        <taxon>Chryseolinea</taxon>
    </lineage>
</organism>
<reference evidence="4" key="1">
    <citation type="submission" date="2018-09" db="EMBL/GenBank/DDBJ databases">
        <title>Chryseolinea sp. KIS68-18 isolated from soil.</title>
        <authorList>
            <person name="Weon H.-Y."/>
            <person name="Kwon S.-W."/>
            <person name="Lee S.A."/>
        </authorList>
    </citation>
    <scope>NUCLEOTIDE SEQUENCE [LARGE SCALE GENOMIC DNA]</scope>
    <source>
        <strain evidence="4">KIS68-18</strain>
    </source>
</reference>
<evidence type="ECO:0000256" key="2">
    <source>
        <dbReference type="SAM" id="Phobius"/>
    </source>
</evidence>
<dbReference type="GO" id="GO:0055085">
    <property type="term" value="P:transmembrane transport"/>
    <property type="evidence" value="ECO:0007669"/>
    <property type="project" value="InterPro"/>
</dbReference>
<dbReference type="Proteomes" id="UP000266183">
    <property type="component" value="Chromosome"/>
</dbReference>
<feature type="region of interest" description="Disordered" evidence="1">
    <location>
        <begin position="135"/>
        <end position="155"/>
    </location>
</feature>
<dbReference type="OrthoDB" id="119761at2"/>
<feature type="transmembrane region" description="Helical" evidence="2">
    <location>
        <begin position="20"/>
        <end position="38"/>
    </location>
</feature>
<feature type="compositionally biased region" description="Basic residues" evidence="1">
    <location>
        <begin position="136"/>
        <end position="145"/>
    </location>
</feature>
<feature type="transmembrane region" description="Helical" evidence="2">
    <location>
        <begin position="44"/>
        <end position="63"/>
    </location>
</feature>
<name>A0A385SU72_9BACT</name>
<keyword evidence="2" id="KW-0812">Transmembrane</keyword>
<protein>
    <submittedName>
        <fullName evidence="3">Low affinity iron permease family protein</fullName>
    </submittedName>
</protein>
<dbReference type="KEGG" id="chk:D4L85_04155"/>
<accession>A0A385SU72</accession>
<evidence type="ECO:0000256" key="1">
    <source>
        <dbReference type="SAM" id="MobiDB-lite"/>
    </source>
</evidence>
<keyword evidence="4" id="KW-1185">Reference proteome</keyword>